<evidence type="ECO:0000256" key="1">
    <source>
        <dbReference type="SAM" id="MobiDB-lite"/>
    </source>
</evidence>
<accession>A0A8E2EZW1</accession>
<dbReference type="EMBL" id="KV749882">
    <property type="protein sequence ID" value="OCL07393.1"/>
    <property type="molecule type" value="Genomic_DNA"/>
</dbReference>
<proteinExistence type="predicted"/>
<organism evidence="2 3">
    <name type="scientific">Glonium stellatum</name>
    <dbReference type="NCBI Taxonomy" id="574774"/>
    <lineage>
        <taxon>Eukaryota</taxon>
        <taxon>Fungi</taxon>
        <taxon>Dikarya</taxon>
        <taxon>Ascomycota</taxon>
        <taxon>Pezizomycotina</taxon>
        <taxon>Dothideomycetes</taxon>
        <taxon>Pleosporomycetidae</taxon>
        <taxon>Gloniales</taxon>
        <taxon>Gloniaceae</taxon>
        <taxon>Glonium</taxon>
    </lineage>
</organism>
<dbReference type="Proteomes" id="UP000250140">
    <property type="component" value="Unassembled WGS sequence"/>
</dbReference>
<keyword evidence="3" id="KW-1185">Reference proteome</keyword>
<gene>
    <name evidence="2" type="ORF">AOQ84DRAFT_365008</name>
</gene>
<feature type="region of interest" description="Disordered" evidence="1">
    <location>
        <begin position="59"/>
        <end position="106"/>
    </location>
</feature>
<evidence type="ECO:0000313" key="3">
    <source>
        <dbReference type="Proteomes" id="UP000250140"/>
    </source>
</evidence>
<protein>
    <submittedName>
        <fullName evidence="2">Uncharacterized protein</fullName>
    </submittedName>
</protein>
<evidence type="ECO:0000313" key="2">
    <source>
        <dbReference type="EMBL" id="OCL07393.1"/>
    </source>
</evidence>
<reference evidence="2 3" key="1">
    <citation type="journal article" date="2016" name="Nat. Commun.">
        <title>Ectomycorrhizal ecology is imprinted in the genome of the dominant symbiotic fungus Cenococcum geophilum.</title>
        <authorList>
            <consortium name="DOE Joint Genome Institute"/>
            <person name="Peter M."/>
            <person name="Kohler A."/>
            <person name="Ohm R.A."/>
            <person name="Kuo A."/>
            <person name="Krutzmann J."/>
            <person name="Morin E."/>
            <person name="Arend M."/>
            <person name="Barry K.W."/>
            <person name="Binder M."/>
            <person name="Choi C."/>
            <person name="Clum A."/>
            <person name="Copeland A."/>
            <person name="Grisel N."/>
            <person name="Haridas S."/>
            <person name="Kipfer T."/>
            <person name="LaButti K."/>
            <person name="Lindquist E."/>
            <person name="Lipzen A."/>
            <person name="Maire R."/>
            <person name="Meier B."/>
            <person name="Mihaltcheva S."/>
            <person name="Molinier V."/>
            <person name="Murat C."/>
            <person name="Poggeler S."/>
            <person name="Quandt C.A."/>
            <person name="Sperisen C."/>
            <person name="Tritt A."/>
            <person name="Tisserant E."/>
            <person name="Crous P.W."/>
            <person name="Henrissat B."/>
            <person name="Nehls U."/>
            <person name="Egli S."/>
            <person name="Spatafora J.W."/>
            <person name="Grigoriev I.V."/>
            <person name="Martin F.M."/>
        </authorList>
    </citation>
    <scope>NUCLEOTIDE SEQUENCE [LARGE SCALE GENOMIC DNA]</scope>
    <source>
        <strain evidence="2 3">CBS 207.34</strain>
    </source>
</reference>
<name>A0A8E2EZW1_9PEZI</name>
<dbReference type="AlphaFoldDB" id="A0A8E2EZW1"/>
<feature type="compositionally biased region" description="Basic and acidic residues" evidence="1">
    <location>
        <begin position="71"/>
        <end position="95"/>
    </location>
</feature>
<sequence>MPGPMAPPGHRQEHALGCREGQRCLGEKMTLTILCPRSRGRNRVKRGCMAAWLHGPPPPGQHLTTRTHSHACRDSKRQTEREMKAKRAEEAEHRRAPGFRDTGKEGRRWRCHRATPASTVFQSDRNGTFSLAAAQGDCDERLSVRFSMAVLWWPWSDQDANPSRRAGRAGRIICASLKSCRWRPDGGVNG</sequence>